<proteinExistence type="predicted"/>
<accession>A0A6J4NHY5</accession>
<reference evidence="1" key="1">
    <citation type="submission" date="2020-02" db="EMBL/GenBank/DDBJ databases">
        <authorList>
            <person name="Meier V. D."/>
        </authorList>
    </citation>
    <scope>NUCLEOTIDE SEQUENCE</scope>
    <source>
        <strain evidence="1">AVDCRST_MAG84</strain>
    </source>
</reference>
<sequence>MNGQQLNFLPPCTNSQLITLQATTNYSQSQRHYECVSVSSLLPVL</sequence>
<organism evidence="1">
    <name type="scientific">uncultured Microcoleus sp</name>
    <dbReference type="NCBI Taxonomy" id="259945"/>
    <lineage>
        <taxon>Bacteria</taxon>
        <taxon>Bacillati</taxon>
        <taxon>Cyanobacteriota</taxon>
        <taxon>Cyanophyceae</taxon>
        <taxon>Oscillatoriophycideae</taxon>
        <taxon>Oscillatoriales</taxon>
        <taxon>Microcoleaceae</taxon>
        <taxon>Microcoleus</taxon>
        <taxon>environmental samples</taxon>
    </lineage>
</organism>
<dbReference type="EMBL" id="CADCTZ010001273">
    <property type="protein sequence ID" value="CAA9388313.1"/>
    <property type="molecule type" value="Genomic_DNA"/>
</dbReference>
<evidence type="ECO:0000313" key="1">
    <source>
        <dbReference type="EMBL" id="CAA9388313.1"/>
    </source>
</evidence>
<name>A0A6J4NHY5_9CYAN</name>
<gene>
    <name evidence="1" type="ORF">AVDCRST_MAG84-5474</name>
</gene>
<dbReference type="AlphaFoldDB" id="A0A6J4NHY5"/>
<protein>
    <submittedName>
        <fullName evidence="1">Uncharacterized protein</fullName>
    </submittedName>
</protein>